<dbReference type="Gene3D" id="3.20.20.80">
    <property type="entry name" value="Glycosidases"/>
    <property type="match status" value="1"/>
</dbReference>
<protein>
    <submittedName>
        <fullName evidence="1">Uncharacterized protein</fullName>
    </submittedName>
</protein>
<organism evidence="1 2">
    <name type="scientific">Parabacteroides goldsteinii DSM 19448 = WAL 12034</name>
    <dbReference type="NCBI Taxonomy" id="927665"/>
    <lineage>
        <taxon>Bacteria</taxon>
        <taxon>Pseudomonadati</taxon>
        <taxon>Bacteroidota</taxon>
        <taxon>Bacteroidia</taxon>
        <taxon>Bacteroidales</taxon>
        <taxon>Tannerellaceae</taxon>
        <taxon>Parabacteroides</taxon>
    </lineage>
</organism>
<evidence type="ECO:0000313" key="1">
    <source>
        <dbReference type="EMBL" id="KKB56481.1"/>
    </source>
</evidence>
<dbReference type="PATRIC" id="fig|927665.4.peg.2526"/>
<dbReference type="AlphaFoldDB" id="A0A0F5JF63"/>
<reference evidence="1 2" key="1">
    <citation type="submission" date="2013-04" db="EMBL/GenBank/DDBJ databases">
        <title>The Genome Sequence of Parabacteroides goldsteinii DSM 19448.</title>
        <authorList>
            <consortium name="The Broad Institute Genomics Platform"/>
            <person name="Earl A."/>
            <person name="Ward D."/>
            <person name="Feldgarden M."/>
            <person name="Gevers D."/>
            <person name="Martens E."/>
            <person name="Sakamoto M."/>
            <person name="Benno Y."/>
            <person name="Song Y."/>
            <person name="Liu C."/>
            <person name="Lee J."/>
            <person name="Bolanos M."/>
            <person name="Vaisanen M.L."/>
            <person name="Finegold S.M."/>
            <person name="Walker B."/>
            <person name="Young S."/>
            <person name="Zeng Q."/>
            <person name="Gargeya S."/>
            <person name="Fitzgerald M."/>
            <person name="Haas B."/>
            <person name="Abouelleil A."/>
            <person name="Allen A.W."/>
            <person name="Alvarado L."/>
            <person name="Arachchi H.M."/>
            <person name="Berlin A.M."/>
            <person name="Chapman S.B."/>
            <person name="Gainer-Dewar J."/>
            <person name="Goldberg J."/>
            <person name="Griggs A."/>
            <person name="Gujja S."/>
            <person name="Hansen M."/>
            <person name="Howarth C."/>
            <person name="Imamovic A."/>
            <person name="Ireland A."/>
            <person name="Larimer J."/>
            <person name="McCowan C."/>
            <person name="Murphy C."/>
            <person name="Pearson M."/>
            <person name="Poon T.W."/>
            <person name="Priest M."/>
            <person name="Roberts A."/>
            <person name="Saif S."/>
            <person name="Shea T."/>
            <person name="Sisk P."/>
            <person name="Sykes S."/>
            <person name="Wortman J."/>
            <person name="Nusbaum C."/>
            <person name="Birren B."/>
        </authorList>
    </citation>
    <scope>NUCLEOTIDE SEQUENCE [LARGE SCALE GENOMIC DNA]</scope>
    <source>
        <strain evidence="1 2">DSM 19448</strain>
    </source>
</reference>
<proteinExistence type="predicted"/>
<dbReference type="EMBL" id="AQHV01000011">
    <property type="protein sequence ID" value="KKB56481.1"/>
    <property type="molecule type" value="Genomic_DNA"/>
</dbReference>
<sequence length="503" mass="57370">MKKKILSSLISGKLLAVFCLLSCSDNNDPITEEPDPEEPGIEVVEPELFRANRIFIRHGLQLQCWVATDNYELGGKAGQPAYNLSIPDWKLTGFTGPTFYGPPLINTSYFKEFPDSQWAIAKAPHADQLKKGPTDYEKKNGFLSEDQLKYLNNLTTICFGDEEHYSFEVAKFLKEWYDVARRLYPDVLVHNNQYPNQWTRENLLTYIKLAKPDLLTYDWYYFHTWDKDNYIGAKDMAGHLAEYRDLALGGWEGNKKDYMAFGQYSQGYVNEGTYKLTESQLRLYYYMTWTFGGKWLNWFRFLQGDGYGGQTAPTDWSLLLEQGMPGHPTKHMDWVNRCNRESLHIGDYLVRLKTTDVRYVPGTTKYTEGKPGMISVLNPEASFLKKAEGRIVSEPEEGADLYVGFFDVIPKEEQGDPGFFKEGEKTFFMVTNGYASKLEEEAAPLTQRVRLGIDLAEAGATGCCWINPETGKKEPLEAIGKEDDTTYFQVDLQGGSGALFMVE</sequence>
<dbReference type="Proteomes" id="UP000033047">
    <property type="component" value="Unassembled WGS sequence"/>
</dbReference>
<accession>A0A0F5JF63</accession>
<name>A0A0F5JF63_9BACT</name>
<comment type="caution">
    <text evidence="1">The sequence shown here is derived from an EMBL/GenBank/DDBJ whole genome shotgun (WGS) entry which is preliminary data.</text>
</comment>
<evidence type="ECO:0000313" key="2">
    <source>
        <dbReference type="Proteomes" id="UP000033047"/>
    </source>
</evidence>
<gene>
    <name evidence="1" type="ORF">HMPREF1535_02457</name>
</gene>
<dbReference type="RefSeq" id="WP_046146243.1">
    <property type="nucleotide sequence ID" value="NZ_KQ033912.1"/>
</dbReference>
<dbReference type="STRING" id="927665.HMPREF1535_02457"/>
<dbReference type="HOGENOM" id="CLU_541681_0_0_10"/>